<dbReference type="EMBL" id="JACVVK020000004">
    <property type="protein sequence ID" value="KAK7507420.1"/>
    <property type="molecule type" value="Genomic_DNA"/>
</dbReference>
<reference evidence="2 3" key="1">
    <citation type="journal article" date="2023" name="Sci. Data">
        <title>Genome assembly of the Korean intertidal mud-creeper Batillaria attramentaria.</title>
        <authorList>
            <person name="Patra A.K."/>
            <person name="Ho P.T."/>
            <person name="Jun S."/>
            <person name="Lee S.J."/>
            <person name="Kim Y."/>
            <person name="Won Y.J."/>
        </authorList>
    </citation>
    <scope>NUCLEOTIDE SEQUENCE [LARGE SCALE GENOMIC DNA]</scope>
    <source>
        <strain evidence="2">Wonlab-2016</strain>
    </source>
</reference>
<evidence type="ECO:0000313" key="3">
    <source>
        <dbReference type="Proteomes" id="UP001519460"/>
    </source>
</evidence>
<accession>A0ABD0M7F7</accession>
<dbReference type="AlphaFoldDB" id="A0ABD0M7F7"/>
<proteinExistence type="predicted"/>
<name>A0ABD0M7F7_9CAEN</name>
<gene>
    <name evidence="2" type="ORF">BaRGS_00001355</name>
</gene>
<dbReference type="Proteomes" id="UP001519460">
    <property type="component" value="Unassembled WGS sequence"/>
</dbReference>
<feature type="region of interest" description="Disordered" evidence="1">
    <location>
        <begin position="1"/>
        <end position="36"/>
    </location>
</feature>
<comment type="caution">
    <text evidence="2">The sequence shown here is derived from an EMBL/GenBank/DDBJ whole genome shotgun (WGS) entry which is preliminary data.</text>
</comment>
<feature type="region of interest" description="Disordered" evidence="1">
    <location>
        <begin position="49"/>
        <end position="72"/>
    </location>
</feature>
<organism evidence="2 3">
    <name type="scientific">Batillaria attramentaria</name>
    <dbReference type="NCBI Taxonomy" id="370345"/>
    <lineage>
        <taxon>Eukaryota</taxon>
        <taxon>Metazoa</taxon>
        <taxon>Spiralia</taxon>
        <taxon>Lophotrochozoa</taxon>
        <taxon>Mollusca</taxon>
        <taxon>Gastropoda</taxon>
        <taxon>Caenogastropoda</taxon>
        <taxon>Sorbeoconcha</taxon>
        <taxon>Cerithioidea</taxon>
        <taxon>Batillariidae</taxon>
        <taxon>Batillaria</taxon>
    </lineage>
</organism>
<keyword evidence="3" id="KW-1185">Reference proteome</keyword>
<evidence type="ECO:0000256" key="1">
    <source>
        <dbReference type="SAM" id="MobiDB-lite"/>
    </source>
</evidence>
<evidence type="ECO:0000313" key="2">
    <source>
        <dbReference type="EMBL" id="KAK7507420.1"/>
    </source>
</evidence>
<sequence>MEQSSNVDIGLRPSHPGSTPPRTIGSAGCAPGGGLYTRSRSHERLALCSEEKQPLSPEAGCIEPRPSDSMETHQPVTLAWSNIDVFVRDKKKKKTTPAEVDVELGKDGTVKASSEKYGRKQIISNGE</sequence>
<protein>
    <submittedName>
        <fullName evidence="2">Uncharacterized protein</fullName>
    </submittedName>
</protein>